<evidence type="ECO:0000256" key="1">
    <source>
        <dbReference type="SAM" id="MobiDB-lite"/>
    </source>
</evidence>
<name>A0A1V9ZAK6_9STRA</name>
<dbReference type="OrthoDB" id="70730at2759"/>
<reference evidence="2 3" key="1">
    <citation type="journal article" date="2014" name="Genome Biol. Evol.">
        <title>The secreted proteins of Achlya hypogyna and Thraustotheca clavata identify the ancestral oomycete secretome and reveal gene acquisitions by horizontal gene transfer.</title>
        <authorList>
            <person name="Misner I."/>
            <person name="Blouin N."/>
            <person name="Leonard G."/>
            <person name="Richards T.A."/>
            <person name="Lane C.E."/>
        </authorList>
    </citation>
    <scope>NUCLEOTIDE SEQUENCE [LARGE SCALE GENOMIC DNA]</scope>
    <source>
        <strain evidence="2 3">ATCC 34112</strain>
    </source>
</reference>
<dbReference type="Proteomes" id="UP000243217">
    <property type="component" value="Unassembled WGS sequence"/>
</dbReference>
<accession>A0A1V9ZAK6</accession>
<evidence type="ECO:0000313" key="2">
    <source>
        <dbReference type="EMBL" id="OQR94967.1"/>
    </source>
</evidence>
<comment type="caution">
    <text evidence="2">The sequence shown here is derived from an EMBL/GenBank/DDBJ whole genome shotgun (WGS) entry which is preliminary data.</text>
</comment>
<sequence>MAAVMTMFKPTTPRNSSVMKKERKSQRFAPYSSKRPALPEFELYLESMDSADETDVETPSVFEEDFVRLSIDEEFDMDPSLSMEWSPEDLSILLALFSKDVKM</sequence>
<evidence type="ECO:0000313" key="3">
    <source>
        <dbReference type="Proteomes" id="UP000243217"/>
    </source>
</evidence>
<proteinExistence type="predicted"/>
<protein>
    <submittedName>
        <fullName evidence="2">Uncharacterized protein</fullName>
    </submittedName>
</protein>
<dbReference type="AlphaFoldDB" id="A0A1V9ZAK6"/>
<keyword evidence="3" id="KW-1185">Reference proteome</keyword>
<organism evidence="2 3">
    <name type="scientific">Thraustotheca clavata</name>
    <dbReference type="NCBI Taxonomy" id="74557"/>
    <lineage>
        <taxon>Eukaryota</taxon>
        <taxon>Sar</taxon>
        <taxon>Stramenopiles</taxon>
        <taxon>Oomycota</taxon>
        <taxon>Saprolegniomycetes</taxon>
        <taxon>Saprolegniales</taxon>
        <taxon>Achlyaceae</taxon>
        <taxon>Thraustotheca</taxon>
    </lineage>
</organism>
<gene>
    <name evidence="2" type="ORF">THRCLA_22195</name>
</gene>
<feature type="region of interest" description="Disordered" evidence="1">
    <location>
        <begin position="1"/>
        <end position="32"/>
    </location>
</feature>
<dbReference type="EMBL" id="JNBS01002154">
    <property type="protein sequence ID" value="OQR94967.1"/>
    <property type="molecule type" value="Genomic_DNA"/>
</dbReference>